<evidence type="ECO:0000313" key="6">
    <source>
        <dbReference type="EMBL" id="TYC53376.1"/>
    </source>
</evidence>
<dbReference type="EMBL" id="SDKK01000028">
    <property type="protein sequence ID" value="TYC53376.1"/>
    <property type="molecule type" value="Genomic_DNA"/>
</dbReference>
<proteinExistence type="inferred from homology"/>
<feature type="domain" description="HTH lysR-type" evidence="5">
    <location>
        <begin position="1"/>
        <end position="58"/>
    </location>
</feature>
<dbReference type="GO" id="GO:0005829">
    <property type="term" value="C:cytosol"/>
    <property type="evidence" value="ECO:0007669"/>
    <property type="project" value="TreeGrafter"/>
</dbReference>
<evidence type="ECO:0000256" key="3">
    <source>
        <dbReference type="ARBA" id="ARBA00023125"/>
    </source>
</evidence>
<evidence type="ECO:0000259" key="5">
    <source>
        <dbReference type="PROSITE" id="PS50931"/>
    </source>
</evidence>
<dbReference type="CDD" id="cd08438">
    <property type="entry name" value="PBP2_CidR"/>
    <property type="match status" value="1"/>
</dbReference>
<comment type="caution">
    <text evidence="6">The sequence shown here is derived from an EMBL/GenBank/DDBJ whole genome shotgun (WGS) entry which is preliminary data.</text>
</comment>
<dbReference type="PANTHER" id="PTHR30419:SF8">
    <property type="entry name" value="NITROGEN ASSIMILATION TRANSCRIPTIONAL ACTIVATOR-RELATED"/>
    <property type="match status" value="1"/>
</dbReference>
<dbReference type="SUPFAM" id="SSF46785">
    <property type="entry name" value="Winged helix' DNA-binding domain"/>
    <property type="match status" value="1"/>
</dbReference>
<evidence type="ECO:0000256" key="2">
    <source>
        <dbReference type="ARBA" id="ARBA00023015"/>
    </source>
</evidence>
<organism evidence="6 7">
    <name type="scientific">Zoogloea oleivorans</name>
    <dbReference type="NCBI Taxonomy" id="1552750"/>
    <lineage>
        <taxon>Bacteria</taxon>
        <taxon>Pseudomonadati</taxon>
        <taxon>Pseudomonadota</taxon>
        <taxon>Betaproteobacteria</taxon>
        <taxon>Rhodocyclales</taxon>
        <taxon>Zoogloeaceae</taxon>
        <taxon>Zoogloea</taxon>
    </lineage>
</organism>
<dbReference type="InterPro" id="IPR036388">
    <property type="entry name" value="WH-like_DNA-bd_sf"/>
</dbReference>
<dbReference type="InterPro" id="IPR005119">
    <property type="entry name" value="LysR_subst-bd"/>
</dbReference>
<dbReference type="GO" id="GO:0003677">
    <property type="term" value="F:DNA binding"/>
    <property type="evidence" value="ECO:0007669"/>
    <property type="project" value="UniProtKB-KW"/>
</dbReference>
<dbReference type="PRINTS" id="PR00039">
    <property type="entry name" value="HTHLYSR"/>
</dbReference>
<keyword evidence="4" id="KW-0804">Transcription</keyword>
<dbReference type="FunFam" id="1.10.10.10:FF:000001">
    <property type="entry name" value="LysR family transcriptional regulator"/>
    <property type="match status" value="1"/>
</dbReference>
<keyword evidence="2" id="KW-0805">Transcription regulation</keyword>
<dbReference type="GO" id="GO:0003700">
    <property type="term" value="F:DNA-binding transcription factor activity"/>
    <property type="evidence" value="ECO:0007669"/>
    <property type="project" value="InterPro"/>
</dbReference>
<dbReference type="Pfam" id="PF03466">
    <property type="entry name" value="LysR_substrate"/>
    <property type="match status" value="1"/>
</dbReference>
<dbReference type="PANTHER" id="PTHR30419">
    <property type="entry name" value="HTH-TYPE TRANSCRIPTIONAL REGULATOR YBHD"/>
    <property type="match status" value="1"/>
</dbReference>
<accession>A0A6C2CIC1</accession>
<evidence type="ECO:0000313" key="7">
    <source>
        <dbReference type="Proteomes" id="UP000389128"/>
    </source>
</evidence>
<dbReference type="RefSeq" id="WP_148581180.1">
    <property type="nucleotide sequence ID" value="NZ_SDKK01000028.1"/>
</dbReference>
<keyword evidence="7" id="KW-1185">Reference proteome</keyword>
<name>A0A6C2CIC1_9RHOO</name>
<dbReference type="Pfam" id="PF00126">
    <property type="entry name" value="HTH_1"/>
    <property type="match status" value="1"/>
</dbReference>
<evidence type="ECO:0000256" key="1">
    <source>
        <dbReference type="ARBA" id="ARBA00009437"/>
    </source>
</evidence>
<dbReference type="OrthoDB" id="5671700at2"/>
<dbReference type="InterPro" id="IPR000847">
    <property type="entry name" value="LysR_HTH_N"/>
</dbReference>
<dbReference type="Proteomes" id="UP000389128">
    <property type="component" value="Unassembled WGS sequence"/>
</dbReference>
<gene>
    <name evidence="6" type="ORF">ETQ85_21820</name>
</gene>
<dbReference type="PROSITE" id="PS50931">
    <property type="entry name" value="HTH_LYSR"/>
    <property type="match status" value="1"/>
</dbReference>
<comment type="similarity">
    <text evidence="1">Belongs to the LysR transcriptional regulatory family.</text>
</comment>
<dbReference type="SUPFAM" id="SSF53850">
    <property type="entry name" value="Periplasmic binding protein-like II"/>
    <property type="match status" value="1"/>
</dbReference>
<reference evidence="6 7" key="1">
    <citation type="submission" date="2019-01" db="EMBL/GenBank/DDBJ databases">
        <title>Zoogloea oleivorans genome sequencing and assembly.</title>
        <authorList>
            <person name="Tancsics A."/>
            <person name="Farkas M."/>
            <person name="Kriszt B."/>
            <person name="Maroti G."/>
            <person name="Horvath B."/>
        </authorList>
    </citation>
    <scope>NUCLEOTIDE SEQUENCE [LARGE SCALE GENOMIC DNA]</scope>
    <source>
        <strain evidence="6 7">Buc</strain>
    </source>
</reference>
<sequence length="299" mass="33083">MDLRALRYFVETVRQNSFTVAAERLHVTQSTVSKMIRQLEDEIGQPLLIREGRQVRLTDVGHILFERGQEALGVVRELSREVTDLTALTRGELTVGMPPMVNLLFSPVVKAFCERHPGLRLTLQENGGQVIEQQVASGELEVGVTLLPANPGLALSTRSFGRYPILVVGPRHAAWAREPAVNLTALRDEPLVLLPDDFSLTRRLRDAFSEARLEPRIAAQSGQWDFLVAMAAAGLGTTLMPAPLLARLHIGDELAVRPLADPSIDWNVALIWKPGRYMSHAARAWLVICGEILNTERIG</sequence>
<dbReference type="Gene3D" id="3.40.190.290">
    <property type="match status" value="1"/>
</dbReference>
<dbReference type="InterPro" id="IPR050950">
    <property type="entry name" value="HTH-type_LysR_regulators"/>
</dbReference>
<evidence type="ECO:0000256" key="4">
    <source>
        <dbReference type="ARBA" id="ARBA00023163"/>
    </source>
</evidence>
<dbReference type="AlphaFoldDB" id="A0A6C2CIC1"/>
<dbReference type="InterPro" id="IPR036390">
    <property type="entry name" value="WH_DNA-bd_sf"/>
</dbReference>
<keyword evidence="3" id="KW-0238">DNA-binding</keyword>
<dbReference type="Gene3D" id="1.10.10.10">
    <property type="entry name" value="Winged helix-like DNA-binding domain superfamily/Winged helix DNA-binding domain"/>
    <property type="match status" value="1"/>
</dbReference>
<protein>
    <submittedName>
        <fullName evidence="6">LysR family transcriptional regulator</fullName>
    </submittedName>
</protein>